<keyword evidence="14" id="KW-1185">Reference proteome</keyword>
<dbReference type="GO" id="GO:0004674">
    <property type="term" value="F:protein serine/threonine kinase activity"/>
    <property type="evidence" value="ECO:0007669"/>
    <property type="project" value="UniProtKB-KW"/>
</dbReference>
<dbReference type="Gene3D" id="1.10.510.10">
    <property type="entry name" value="Transferase(Phosphotransferase) domain 1"/>
    <property type="match status" value="1"/>
</dbReference>
<evidence type="ECO:0000256" key="11">
    <source>
        <dbReference type="SAM" id="MobiDB-lite"/>
    </source>
</evidence>
<evidence type="ECO:0000256" key="2">
    <source>
        <dbReference type="ARBA" id="ARBA00022527"/>
    </source>
</evidence>
<evidence type="ECO:0000256" key="8">
    <source>
        <dbReference type="ARBA" id="ARBA00038271"/>
    </source>
</evidence>
<evidence type="ECO:0000256" key="1">
    <source>
        <dbReference type="ARBA" id="ARBA00012513"/>
    </source>
</evidence>
<feature type="compositionally biased region" description="Polar residues" evidence="11">
    <location>
        <begin position="608"/>
        <end position="617"/>
    </location>
</feature>
<comment type="catalytic activity">
    <reaction evidence="10">
        <text>L-seryl-[protein] + ATP = O-phospho-L-seryl-[protein] + ADP + H(+)</text>
        <dbReference type="Rhea" id="RHEA:17989"/>
        <dbReference type="Rhea" id="RHEA-COMP:9863"/>
        <dbReference type="Rhea" id="RHEA-COMP:11604"/>
        <dbReference type="ChEBI" id="CHEBI:15378"/>
        <dbReference type="ChEBI" id="CHEBI:29999"/>
        <dbReference type="ChEBI" id="CHEBI:30616"/>
        <dbReference type="ChEBI" id="CHEBI:83421"/>
        <dbReference type="ChEBI" id="CHEBI:456216"/>
        <dbReference type="EC" id="2.7.11.1"/>
    </reaction>
</comment>
<evidence type="ECO:0000256" key="3">
    <source>
        <dbReference type="ARBA" id="ARBA00022553"/>
    </source>
</evidence>
<dbReference type="AlphaFoldDB" id="A0AAD7NNT5"/>
<dbReference type="GO" id="GO:0005856">
    <property type="term" value="C:cytoskeleton"/>
    <property type="evidence" value="ECO:0007669"/>
    <property type="project" value="TreeGrafter"/>
</dbReference>
<name>A0AAD7NNT5_9AGAR</name>
<dbReference type="Pfam" id="PF00069">
    <property type="entry name" value="Pkinase"/>
    <property type="match status" value="1"/>
</dbReference>
<reference evidence="13" key="1">
    <citation type="submission" date="2023-03" db="EMBL/GenBank/DDBJ databases">
        <title>Massive genome expansion in bonnet fungi (Mycena s.s.) driven by repeated elements and novel gene families across ecological guilds.</title>
        <authorList>
            <consortium name="Lawrence Berkeley National Laboratory"/>
            <person name="Harder C.B."/>
            <person name="Miyauchi S."/>
            <person name="Viragh M."/>
            <person name="Kuo A."/>
            <person name="Thoen E."/>
            <person name="Andreopoulos B."/>
            <person name="Lu D."/>
            <person name="Skrede I."/>
            <person name="Drula E."/>
            <person name="Henrissat B."/>
            <person name="Morin E."/>
            <person name="Kohler A."/>
            <person name="Barry K."/>
            <person name="LaButti K."/>
            <person name="Morin E."/>
            <person name="Salamov A."/>
            <person name="Lipzen A."/>
            <person name="Mereny Z."/>
            <person name="Hegedus B."/>
            <person name="Baldrian P."/>
            <person name="Stursova M."/>
            <person name="Weitz H."/>
            <person name="Taylor A."/>
            <person name="Grigoriev I.V."/>
            <person name="Nagy L.G."/>
            <person name="Martin F."/>
            <person name="Kauserud H."/>
        </authorList>
    </citation>
    <scope>NUCLEOTIDE SEQUENCE</scope>
    <source>
        <strain evidence="13">CBHHK188m</strain>
    </source>
</reference>
<evidence type="ECO:0000256" key="6">
    <source>
        <dbReference type="ARBA" id="ARBA00022777"/>
    </source>
</evidence>
<evidence type="ECO:0000256" key="9">
    <source>
        <dbReference type="ARBA" id="ARBA00047899"/>
    </source>
</evidence>
<dbReference type="GO" id="GO:0031032">
    <property type="term" value="P:actomyosin structure organization"/>
    <property type="evidence" value="ECO:0007669"/>
    <property type="project" value="TreeGrafter"/>
</dbReference>
<evidence type="ECO:0000313" key="13">
    <source>
        <dbReference type="EMBL" id="KAJ7767977.1"/>
    </source>
</evidence>
<comment type="catalytic activity">
    <reaction evidence="9">
        <text>L-threonyl-[protein] + ATP = O-phospho-L-threonyl-[protein] + ADP + H(+)</text>
        <dbReference type="Rhea" id="RHEA:46608"/>
        <dbReference type="Rhea" id="RHEA-COMP:11060"/>
        <dbReference type="Rhea" id="RHEA-COMP:11605"/>
        <dbReference type="ChEBI" id="CHEBI:15378"/>
        <dbReference type="ChEBI" id="CHEBI:30013"/>
        <dbReference type="ChEBI" id="CHEBI:30616"/>
        <dbReference type="ChEBI" id="CHEBI:61977"/>
        <dbReference type="ChEBI" id="CHEBI:456216"/>
        <dbReference type="EC" id="2.7.11.1"/>
    </reaction>
</comment>
<gene>
    <name evidence="13" type="ORF">DFH07DRAFT_915556</name>
</gene>
<dbReference type="FunFam" id="1.10.510.10:FF:000024">
    <property type="entry name" value="Probable serine/threonine-protein kinase cot-1"/>
    <property type="match status" value="1"/>
</dbReference>
<keyword evidence="2" id="KW-0723">Serine/threonine-protein kinase</keyword>
<feature type="region of interest" description="Disordered" evidence="11">
    <location>
        <begin position="491"/>
        <end position="511"/>
    </location>
</feature>
<protein>
    <recommendedName>
        <fullName evidence="1">non-specific serine/threonine protein kinase</fullName>
        <ecNumber evidence="1">2.7.11.1</ecNumber>
    </recommendedName>
</protein>
<dbReference type="Gene3D" id="3.30.200.20">
    <property type="entry name" value="Phosphorylase Kinase, domain 1"/>
    <property type="match status" value="1"/>
</dbReference>
<feature type="compositionally biased region" description="Low complexity" evidence="11">
    <location>
        <begin position="598"/>
        <end position="607"/>
    </location>
</feature>
<dbReference type="GO" id="GO:0005737">
    <property type="term" value="C:cytoplasm"/>
    <property type="evidence" value="ECO:0007669"/>
    <property type="project" value="TreeGrafter"/>
</dbReference>
<dbReference type="Proteomes" id="UP001215280">
    <property type="component" value="Unassembled WGS sequence"/>
</dbReference>
<feature type="domain" description="Protein kinase" evidence="12">
    <location>
        <begin position="58"/>
        <end position="343"/>
    </location>
</feature>
<evidence type="ECO:0000256" key="10">
    <source>
        <dbReference type="ARBA" id="ARBA00048679"/>
    </source>
</evidence>
<evidence type="ECO:0000256" key="5">
    <source>
        <dbReference type="ARBA" id="ARBA00022741"/>
    </source>
</evidence>
<dbReference type="PROSITE" id="PS00108">
    <property type="entry name" value="PROTEIN_KINASE_ST"/>
    <property type="match status" value="1"/>
</dbReference>
<dbReference type="PROSITE" id="PS50011">
    <property type="entry name" value="PROTEIN_KINASE_DOM"/>
    <property type="match status" value="1"/>
</dbReference>
<comment type="caution">
    <text evidence="13">The sequence shown here is derived from an EMBL/GenBank/DDBJ whole genome shotgun (WGS) entry which is preliminary data.</text>
</comment>
<dbReference type="InterPro" id="IPR000719">
    <property type="entry name" value="Prot_kinase_dom"/>
</dbReference>
<keyword evidence="7" id="KW-0067">ATP-binding</keyword>
<dbReference type="EMBL" id="JARJLG010000029">
    <property type="protein sequence ID" value="KAJ7767977.1"/>
    <property type="molecule type" value="Genomic_DNA"/>
</dbReference>
<keyword evidence="3" id="KW-0597">Phosphoprotein</keyword>
<evidence type="ECO:0000256" key="7">
    <source>
        <dbReference type="ARBA" id="ARBA00022840"/>
    </source>
</evidence>
<keyword evidence="5" id="KW-0547">Nucleotide-binding</keyword>
<dbReference type="SUPFAM" id="SSF56112">
    <property type="entry name" value="Protein kinase-like (PK-like)"/>
    <property type="match status" value="1"/>
</dbReference>
<keyword evidence="4" id="KW-0808">Transferase</keyword>
<keyword evidence="6 13" id="KW-0418">Kinase</keyword>
<dbReference type="EC" id="2.7.11.1" evidence="1"/>
<dbReference type="GO" id="GO:0005524">
    <property type="term" value="F:ATP binding"/>
    <property type="evidence" value="ECO:0007669"/>
    <property type="project" value="UniProtKB-KW"/>
</dbReference>
<dbReference type="PANTHER" id="PTHR22988:SF71">
    <property type="entry name" value="CITRON RHO-INTERACTING KINASE"/>
    <property type="match status" value="1"/>
</dbReference>
<dbReference type="SMART" id="SM00220">
    <property type="entry name" value="S_TKc"/>
    <property type="match status" value="1"/>
</dbReference>
<evidence type="ECO:0000313" key="14">
    <source>
        <dbReference type="Proteomes" id="UP001215280"/>
    </source>
</evidence>
<dbReference type="PANTHER" id="PTHR22988">
    <property type="entry name" value="MYOTONIC DYSTROPHY S/T KINASE-RELATED"/>
    <property type="match status" value="1"/>
</dbReference>
<dbReference type="InterPro" id="IPR008271">
    <property type="entry name" value="Ser/Thr_kinase_AS"/>
</dbReference>
<evidence type="ECO:0000256" key="4">
    <source>
        <dbReference type="ARBA" id="ARBA00022679"/>
    </source>
</evidence>
<organism evidence="13 14">
    <name type="scientific">Mycena maculata</name>
    <dbReference type="NCBI Taxonomy" id="230809"/>
    <lineage>
        <taxon>Eukaryota</taxon>
        <taxon>Fungi</taxon>
        <taxon>Dikarya</taxon>
        <taxon>Basidiomycota</taxon>
        <taxon>Agaricomycotina</taxon>
        <taxon>Agaricomycetes</taxon>
        <taxon>Agaricomycetidae</taxon>
        <taxon>Agaricales</taxon>
        <taxon>Marasmiineae</taxon>
        <taxon>Mycenaceae</taxon>
        <taxon>Mycena</taxon>
    </lineage>
</organism>
<dbReference type="InterPro" id="IPR050839">
    <property type="entry name" value="Rho-assoc_Ser/Thr_Kinase"/>
</dbReference>
<feature type="region of interest" description="Disordered" evidence="11">
    <location>
        <begin position="559"/>
        <end position="657"/>
    </location>
</feature>
<comment type="similarity">
    <text evidence="8">Belongs to the protein kinase superfamily. STE Ser/Thr protein kinase family. COT1 subfamily.</text>
</comment>
<sequence length="695" mass="75921">MSTPWLKRKARLDVLLKTSGDEDAAGLALDRILHGQNAIGKTVKTTEIDSLRFQDADLQVVGALERGQFGLVDVVKCHLDGRMYVRKSVEKRFALRAREQCSPQFERDILLRARTTESIWAPHLLCAFHTPTHLNLVMDYAEGGTLWDVLESHPQGRVSEEDMAWWTPQAISAVNWCHSQGFAHRDIKPHNFVLTPDARVLLIDFGSAAPIEGGRLPKQYCLVPCGTCDYISPEILSAHEQALVALEMEDTQAPDELYGYGCETDWWSLGAMLYEMVYGVAPFFATDIGKTYLRIMAHEKSLRFDASIPVSAAFQDLLRRFLTHAERRLGRRGIHEILDHPAFVEVNWTMLSSEPPPPDLHLPQFTYAEPSFPPTVDDSHSHSQPFAFSALFQSSAVTSPGASVLHANVDATPLRGSRSLSPADDAFIGFSWGPPEDAFPQLPGGGSPGLAHAGMATPQPARLAIPRATPTPRPHHLGKPGFHSYPFMTPIRRSAGDHASTARRRPVSDREAMKQLADCIGMSARKKVFESGRKPRVLPSFSSQKTLPFLPAVAVPDFASSSQGRLRPARAVPVSEGEGTGTESESEGPPSPSPSPRPGSAMSRRSGTPTITGTYSRSGLLGGTSVSLSLPRIGIGRRPESGLGQGGDTPPVVTSPSFEDRTFDALEDTHAAMMEEIGRLEDRLGRFAVRVGRGR</sequence>
<proteinExistence type="inferred from homology"/>
<accession>A0AAD7NNT5</accession>
<evidence type="ECO:0000259" key="12">
    <source>
        <dbReference type="PROSITE" id="PS50011"/>
    </source>
</evidence>
<dbReference type="InterPro" id="IPR011009">
    <property type="entry name" value="Kinase-like_dom_sf"/>
</dbReference>